<organism evidence="2 3">
    <name type="scientific">Halobacillus naozhouensis</name>
    <dbReference type="NCBI Taxonomy" id="554880"/>
    <lineage>
        <taxon>Bacteria</taxon>
        <taxon>Bacillati</taxon>
        <taxon>Bacillota</taxon>
        <taxon>Bacilli</taxon>
        <taxon>Bacillales</taxon>
        <taxon>Bacillaceae</taxon>
        <taxon>Halobacillus</taxon>
    </lineage>
</organism>
<dbReference type="InterPro" id="IPR053864">
    <property type="entry name" value="DUF6933"/>
</dbReference>
<feature type="domain" description="DUF6933" evidence="1">
    <location>
        <begin position="4"/>
        <end position="160"/>
    </location>
</feature>
<evidence type="ECO:0000313" key="3">
    <source>
        <dbReference type="Proteomes" id="UP001221597"/>
    </source>
</evidence>
<reference evidence="2 3" key="1">
    <citation type="submission" date="2023-04" db="EMBL/GenBank/DDBJ databases">
        <title>Genome sequence of Halobacillus naozhouensis KACC 21980.</title>
        <authorList>
            <person name="Kim S."/>
            <person name="Heo J."/>
            <person name="Kwon S.-W."/>
        </authorList>
    </citation>
    <scope>NUCLEOTIDE SEQUENCE [LARGE SCALE GENOMIC DNA]</scope>
    <source>
        <strain evidence="2 3">KCTC 13234</strain>
    </source>
</reference>
<gene>
    <name evidence="2" type="ORF">P9989_19940</name>
</gene>
<dbReference type="Pfam" id="PF22016">
    <property type="entry name" value="DUF6933"/>
    <property type="match status" value="1"/>
</dbReference>
<name>A0ABY8IXT6_9BACI</name>
<evidence type="ECO:0000313" key="2">
    <source>
        <dbReference type="EMBL" id="WFT74596.1"/>
    </source>
</evidence>
<accession>A0ABY8IXT6</accession>
<evidence type="ECO:0000259" key="1">
    <source>
        <dbReference type="Pfam" id="PF22016"/>
    </source>
</evidence>
<dbReference type="Proteomes" id="UP001221597">
    <property type="component" value="Chromosome"/>
</dbReference>
<protein>
    <recommendedName>
        <fullName evidence="1">DUF6933 domain-containing protein</fullName>
    </recommendedName>
</protein>
<keyword evidence="3" id="KW-1185">Reference proteome</keyword>
<sequence length="169" mass="19485">MFVIGATQKLAKELDNELANPEQYQDVSDIYQWHANVITINRRKCLMLINNRTGLNLTLFGLRKQQFDNIENVIKGSLNQLFQLLKIEKEIADHMLEAAEQFVYTKTTNRQILGMMNQVKAMVEEAADGLEYEAIDAEEINYITNAELIYGPLEAHTPIETLRAYFRES</sequence>
<dbReference type="RefSeq" id="WP_283076592.1">
    <property type="nucleotide sequence ID" value="NZ_CP121671.1"/>
</dbReference>
<dbReference type="EMBL" id="CP121671">
    <property type="protein sequence ID" value="WFT74596.1"/>
    <property type="molecule type" value="Genomic_DNA"/>
</dbReference>
<proteinExistence type="predicted"/>